<dbReference type="SUPFAM" id="SSF48403">
    <property type="entry name" value="Ankyrin repeat"/>
    <property type="match status" value="3"/>
</dbReference>
<dbReference type="PRINTS" id="PR01415">
    <property type="entry name" value="ANKYRIN"/>
</dbReference>
<accession>A0AAN8NEX9</accession>
<evidence type="ECO:0000256" key="3">
    <source>
        <dbReference type="PROSITE-ProRule" id="PRU00023"/>
    </source>
</evidence>
<evidence type="ECO:0000313" key="6">
    <source>
        <dbReference type="Proteomes" id="UP001307849"/>
    </source>
</evidence>
<feature type="repeat" description="ANK" evidence="3">
    <location>
        <begin position="431"/>
        <end position="463"/>
    </location>
</feature>
<feature type="repeat" description="ANK" evidence="3">
    <location>
        <begin position="1033"/>
        <end position="1065"/>
    </location>
</feature>
<proteinExistence type="predicted"/>
<protein>
    <recommendedName>
        <fullName evidence="4">GPI inositol-deacylase winged helix domain-containing protein</fullName>
    </recommendedName>
</protein>
<dbReference type="InterPro" id="IPR036770">
    <property type="entry name" value="Ankyrin_rpt-contain_sf"/>
</dbReference>
<feature type="repeat" description="ANK" evidence="3">
    <location>
        <begin position="1142"/>
        <end position="1174"/>
    </location>
</feature>
<dbReference type="Pfam" id="PF22939">
    <property type="entry name" value="WHD_GPIID"/>
    <property type="match status" value="1"/>
</dbReference>
<keyword evidence="6" id="KW-1185">Reference proteome</keyword>
<evidence type="ECO:0000256" key="1">
    <source>
        <dbReference type="ARBA" id="ARBA00022737"/>
    </source>
</evidence>
<feature type="repeat" description="ANK" evidence="3">
    <location>
        <begin position="877"/>
        <end position="901"/>
    </location>
</feature>
<feature type="repeat" description="ANK" evidence="3">
    <location>
        <begin position="697"/>
        <end position="721"/>
    </location>
</feature>
<feature type="repeat" description="ANK" evidence="3">
    <location>
        <begin position="829"/>
        <end position="861"/>
    </location>
</feature>
<organism evidence="5 6">
    <name type="scientific">Arthrobotrys conoides</name>
    <dbReference type="NCBI Taxonomy" id="74498"/>
    <lineage>
        <taxon>Eukaryota</taxon>
        <taxon>Fungi</taxon>
        <taxon>Dikarya</taxon>
        <taxon>Ascomycota</taxon>
        <taxon>Pezizomycotina</taxon>
        <taxon>Orbiliomycetes</taxon>
        <taxon>Orbiliales</taxon>
        <taxon>Orbiliaceae</taxon>
        <taxon>Arthrobotrys</taxon>
    </lineage>
</organism>
<dbReference type="PROSITE" id="PS50297">
    <property type="entry name" value="ANK_REP_REGION"/>
    <property type="match status" value="13"/>
</dbReference>
<keyword evidence="2 3" id="KW-0040">ANK repeat</keyword>
<dbReference type="Pfam" id="PF12796">
    <property type="entry name" value="Ank_2"/>
    <property type="match status" value="7"/>
</dbReference>
<evidence type="ECO:0000259" key="4">
    <source>
        <dbReference type="Pfam" id="PF22939"/>
    </source>
</evidence>
<dbReference type="Proteomes" id="UP001307849">
    <property type="component" value="Unassembled WGS sequence"/>
</dbReference>
<reference evidence="5 6" key="1">
    <citation type="submission" date="2019-10" db="EMBL/GenBank/DDBJ databases">
        <authorList>
            <person name="Palmer J.M."/>
        </authorList>
    </citation>
    <scope>NUCLEOTIDE SEQUENCE [LARGE SCALE GENOMIC DNA]</scope>
    <source>
        <strain evidence="5 6">TWF506</strain>
    </source>
</reference>
<dbReference type="PANTHER" id="PTHR24173:SF74">
    <property type="entry name" value="ANKYRIN REPEAT DOMAIN-CONTAINING PROTEIN 16"/>
    <property type="match status" value="1"/>
</dbReference>
<keyword evidence="1" id="KW-0677">Repeat</keyword>
<feature type="repeat" description="ANK" evidence="3">
    <location>
        <begin position="756"/>
        <end position="778"/>
    </location>
</feature>
<dbReference type="PANTHER" id="PTHR24173">
    <property type="entry name" value="ANKYRIN REPEAT CONTAINING"/>
    <property type="match status" value="1"/>
</dbReference>
<feature type="repeat" description="ANK" evidence="3">
    <location>
        <begin position="365"/>
        <end position="397"/>
    </location>
</feature>
<dbReference type="InterPro" id="IPR054471">
    <property type="entry name" value="GPIID_WHD"/>
</dbReference>
<dbReference type="EMBL" id="JAVHJM010000002">
    <property type="protein sequence ID" value="KAK6518749.1"/>
    <property type="molecule type" value="Genomic_DNA"/>
</dbReference>
<dbReference type="SMART" id="SM00248">
    <property type="entry name" value="ANK"/>
    <property type="match status" value="19"/>
</dbReference>
<dbReference type="PROSITE" id="PS50088">
    <property type="entry name" value="ANK_REPEAT"/>
    <property type="match status" value="14"/>
</dbReference>
<sequence>MTSRFIPEIMKEFENFPSLEIRASSEDIMSYLDGCFDGSQLKLRFSSIILRDQNLMKKEIKRMITDFVDGMFLLAQLYVKTFEGKMTVKDVRAALKEIQKCDQASTEAGKLRILQKAYDTTMERIKKREESYQLAKNVLQWIVCSRRPLQILELQHALGVEIDKHELDDENIPHIEDVVSVCAGLIVVDKESNVVRLVHYTAQEYFERSKDHWFSGVETYIAATCLSYLSSESFVSGRCQNDEEAFREYLHSFDYNHATIPERENLHHFYDYATKNWGYHAQKSSGLDSKVIEFLEDEAKVKSLTQAMMFTGPVRRKEYIAFYGHERPFTTVKGLHLAAFFGLGNVASEMISRASNLDLDLADGHSRTLLSWAVGNGQTVIGELLIKNGAEVDLPDIDGRTPLLWAAAGGHLTMMELLIRMGANVNATDIFGVTALHTVARRTHLKAISFLLDNGADENIKDLYGGTPLAWAIENDTNTAAQMLLKTHISVDYTYVSFGPRKASLDSRIFSRINVDGTNGPRQQEFYYDMPPSNVQPYSLNRMYGSPDHTWSHNQCLLLRAVGKQDETLVRLLIAKGSRPDLEYSKDQDGRSLLSKAAEEGNRAIVELLIQNGADIEPKDSEGCTPFCWAAKEGHEEVVRFLLAQPGIDLEVKVGARYYGDRGRTPLSYAAEAGHVGVVKLLLETGRVDLDPVRPRAGRTPLSYAAKGGHVAVAQMLLATGRVDPDSMRMASGADRIRTPLPSRSKFWYNRVSSVTSRTPLSYAAEYGHIDVVKLLLETEGVDPDYLAYDKDQTPLSYAAQNGHGAVVELLLATGRVDPDSRATRSNLTGRTPLSIASEQGHEAVVKCLLSKKVNPDSLSIPACEGYWLPHYWIVCGGRTPLSYAAAHGHENIVKLLLRTGKVDASLEDGSGRKPLSYAVEHGHETVAGYLSDNEDFSGSKEVSSVENLLNGQEQLRLGQCLRLERHLWDLTHPSHQPAILQLFDECVDINLGDGIKQILLYYASRCGHETIVERLLDSGLGADFEEYELDSDKRTPLSYAAEGGHEKIVELLLKAGVEADLKDQRGRTPLSHAAQAGHEAIVKLLLGVRKFNTELGSTSCDSIDIFGKTELAHAAEKGSATIVRLLLQRGFNPDAGDSVMYDHTPLALAAENGHDEVVKILLEESSAVLNRASGPSELLCVTQRRKGIRG</sequence>
<feature type="repeat" description="ANK" evidence="3">
    <location>
        <begin position="791"/>
        <end position="815"/>
    </location>
</feature>
<evidence type="ECO:0000313" key="5">
    <source>
        <dbReference type="EMBL" id="KAK6518749.1"/>
    </source>
</evidence>
<feature type="repeat" description="ANK" evidence="3">
    <location>
        <begin position="398"/>
        <end position="430"/>
    </location>
</feature>
<feature type="domain" description="GPI inositol-deacylase winged helix" evidence="4">
    <location>
        <begin position="124"/>
        <end position="206"/>
    </location>
</feature>
<comment type="caution">
    <text evidence="5">The sequence shown here is derived from an EMBL/GenBank/DDBJ whole genome shotgun (WGS) entry which is preliminary data.</text>
</comment>
<feature type="repeat" description="ANK" evidence="3">
    <location>
        <begin position="589"/>
        <end position="621"/>
    </location>
</feature>
<dbReference type="AlphaFoldDB" id="A0AAN8NEX9"/>
<name>A0AAN8NEX9_9PEZI</name>
<dbReference type="Pfam" id="PF00023">
    <property type="entry name" value="Ank"/>
    <property type="match status" value="1"/>
</dbReference>
<feature type="repeat" description="ANK" evidence="3">
    <location>
        <begin position="662"/>
        <end position="686"/>
    </location>
</feature>
<evidence type="ECO:0000256" key="2">
    <source>
        <dbReference type="ARBA" id="ARBA00023043"/>
    </source>
</evidence>
<dbReference type="Gene3D" id="1.25.40.20">
    <property type="entry name" value="Ankyrin repeat-containing domain"/>
    <property type="match status" value="7"/>
</dbReference>
<feature type="repeat" description="ANK" evidence="3">
    <location>
        <begin position="1107"/>
        <end position="1139"/>
    </location>
</feature>
<feature type="repeat" description="ANK" evidence="3">
    <location>
        <begin position="1066"/>
        <end position="1087"/>
    </location>
</feature>
<dbReference type="InterPro" id="IPR002110">
    <property type="entry name" value="Ankyrin_rpt"/>
</dbReference>
<gene>
    <name evidence="5" type="ORF">TWF506_005888</name>
</gene>